<dbReference type="OrthoDB" id="447173at2759"/>
<feature type="non-terminal residue" evidence="2">
    <location>
        <position position="240"/>
    </location>
</feature>
<evidence type="ECO:0000313" key="3">
    <source>
        <dbReference type="Proteomes" id="UP001151699"/>
    </source>
</evidence>
<accession>A0A9Q0MN37</accession>
<proteinExistence type="predicted"/>
<comment type="caution">
    <text evidence="2">The sequence shown here is derived from an EMBL/GenBank/DDBJ whole genome shotgun (WGS) entry which is preliminary data.</text>
</comment>
<dbReference type="AlphaFoldDB" id="A0A9Q0MN37"/>
<dbReference type="InterPro" id="IPR041228">
    <property type="entry name" value="Dynein_C"/>
</dbReference>
<reference evidence="2" key="1">
    <citation type="submission" date="2022-07" db="EMBL/GenBank/DDBJ databases">
        <authorList>
            <person name="Trinca V."/>
            <person name="Uliana J.V.C."/>
            <person name="Torres T.T."/>
            <person name="Ward R.J."/>
            <person name="Monesi N."/>
        </authorList>
    </citation>
    <scope>NUCLEOTIDE SEQUENCE</scope>
    <source>
        <strain evidence="2">HSMRA1968</strain>
        <tissue evidence="2">Whole embryos</tissue>
    </source>
</reference>
<dbReference type="Proteomes" id="UP001151699">
    <property type="component" value="Chromosome C"/>
</dbReference>
<sequence>MNGNYSTSDLENYDKRLKPILNLWKKLTLGSSVLQSYKTIPNEAPRTAWTSFILSEIRLAGRLFETIHSTLVHLHSLTKDNSSLQQEDIQLMANVSENLVPMKWRQIWNGSRTLTEYVKGVVSRSIEAERRFKTMMHLDFGEEIDFVSVFNIESYLAALKLTNAKEIGQSTCDIDLKSTLLSRIEKSNLTCPKVGSIMIDGAVFRNGKVVMFDRTTSSQSNTIPDFQINFNVDNEVLEND</sequence>
<feature type="domain" description="Dynein heavy chain C-terminal" evidence="1">
    <location>
        <begin position="41"/>
        <end position="205"/>
    </location>
</feature>
<organism evidence="2 3">
    <name type="scientific">Pseudolycoriella hygida</name>
    <dbReference type="NCBI Taxonomy" id="35572"/>
    <lineage>
        <taxon>Eukaryota</taxon>
        <taxon>Metazoa</taxon>
        <taxon>Ecdysozoa</taxon>
        <taxon>Arthropoda</taxon>
        <taxon>Hexapoda</taxon>
        <taxon>Insecta</taxon>
        <taxon>Pterygota</taxon>
        <taxon>Neoptera</taxon>
        <taxon>Endopterygota</taxon>
        <taxon>Diptera</taxon>
        <taxon>Nematocera</taxon>
        <taxon>Sciaroidea</taxon>
        <taxon>Sciaridae</taxon>
        <taxon>Pseudolycoriella</taxon>
    </lineage>
</organism>
<dbReference type="Pfam" id="PF18199">
    <property type="entry name" value="Dynein_C"/>
    <property type="match status" value="1"/>
</dbReference>
<name>A0A9Q0MN37_9DIPT</name>
<protein>
    <submittedName>
        <fullName evidence="2">Cytoplasmic dynein 2 heavy chain 1</fullName>
    </submittedName>
</protein>
<evidence type="ECO:0000313" key="2">
    <source>
        <dbReference type="EMBL" id="KAJ6634741.1"/>
    </source>
</evidence>
<evidence type="ECO:0000259" key="1">
    <source>
        <dbReference type="Pfam" id="PF18199"/>
    </source>
</evidence>
<dbReference type="EMBL" id="WJQU01000004">
    <property type="protein sequence ID" value="KAJ6634741.1"/>
    <property type="molecule type" value="Genomic_DNA"/>
</dbReference>
<keyword evidence="3" id="KW-1185">Reference proteome</keyword>
<dbReference type="Gene3D" id="1.20.1270.280">
    <property type="match status" value="1"/>
</dbReference>
<gene>
    <name evidence="2" type="primary">DYNC2H1</name>
    <name evidence="2" type="ORF">Bhyg_13320</name>
</gene>